<dbReference type="AlphaFoldDB" id="A0A517YLC4"/>
<keyword evidence="8" id="KW-1185">Reference proteome</keyword>
<dbReference type="Pfam" id="PF00389">
    <property type="entry name" value="2-Hacid_dh"/>
    <property type="match status" value="1"/>
</dbReference>
<dbReference type="OrthoDB" id="277029at2"/>
<feature type="domain" description="D-isomer specific 2-hydroxyacid dehydrogenase NAD-binding" evidence="6">
    <location>
        <begin position="110"/>
        <end position="283"/>
    </location>
</feature>
<keyword evidence="2 4" id="KW-0560">Oxidoreductase</keyword>
<dbReference type="SUPFAM" id="SSF51735">
    <property type="entry name" value="NAD(P)-binding Rossmann-fold domains"/>
    <property type="match status" value="1"/>
</dbReference>
<evidence type="ECO:0000313" key="8">
    <source>
        <dbReference type="Proteomes" id="UP000315017"/>
    </source>
</evidence>
<dbReference type="InterPro" id="IPR029753">
    <property type="entry name" value="D-isomer_DH_CS"/>
</dbReference>
<dbReference type="PROSITE" id="PS00065">
    <property type="entry name" value="D_2_HYDROXYACID_DH_1"/>
    <property type="match status" value="1"/>
</dbReference>
<evidence type="ECO:0000259" key="6">
    <source>
        <dbReference type="Pfam" id="PF02826"/>
    </source>
</evidence>
<dbReference type="RefSeq" id="WP_145097433.1">
    <property type="nucleotide sequence ID" value="NZ_CP036274.1"/>
</dbReference>
<dbReference type="KEGG" id="aagg:ETAA8_61630"/>
<keyword evidence="3" id="KW-0520">NAD</keyword>
<dbReference type="GO" id="GO:0003714">
    <property type="term" value="F:transcription corepressor activity"/>
    <property type="evidence" value="ECO:0007669"/>
    <property type="project" value="InterPro"/>
</dbReference>
<dbReference type="Proteomes" id="UP000315017">
    <property type="component" value="Chromosome"/>
</dbReference>
<dbReference type="EMBL" id="CP036274">
    <property type="protein sequence ID" value="QDU31010.1"/>
    <property type="molecule type" value="Genomic_DNA"/>
</dbReference>
<evidence type="ECO:0000256" key="1">
    <source>
        <dbReference type="ARBA" id="ARBA00005854"/>
    </source>
</evidence>
<dbReference type="InterPro" id="IPR050418">
    <property type="entry name" value="D-iso_2-hydroxyacid_DH_PdxB"/>
</dbReference>
<dbReference type="CDD" id="cd05299">
    <property type="entry name" value="CtBP_dh"/>
    <property type="match status" value="1"/>
</dbReference>
<evidence type="ECO:0000256" key="2">
    <source>
        <dbReference type="ARBA" id="ARBA00023002"/>
    </source>
</evidence>
<evidence type="ECO:0000256" key="4">
    <source>
        <dbReference type="RuleBase" id="RU003719"/>
    </source>
</evidence>
<dbReference type="Pfam" id="PF02826">
    <property type="entry name" value="2-Hacid_dh_C"/>
    <property type="match status" value="1"/>
</dbReference>
<dbReference type="SUPFAM" id="SSF52283">
    <property type="entry name" value="Formate/glycerate dehydrogenase catalytic domain-like"/>
    <property type="match status" value="1"/>
</dbReference>
<evidence type="ECO:0000256" key="3">
    <source>
        <dbReference type="ARBA" id="ARBA00023027"/>
    </source>
</evidence>
<sequence length="320" mass="34954">MPRFKVLITDYAWPDVTIERDTLAKIDAELVVAPKGDIETLSKLAADCDAIMTNWAKVPQPVIEACPNCKIVSRLGIGLDNIDVAYCTSKNIPVTNVPDYCLIEVAEHALAQMLSMARKIAFYHHETMNGRYVLQAGPKLRRIEGQTLGIVGLGNIGRKLAEKALGLKMRVIAYSRSRKDPMPGVEFVELDDLLKQSDYISLHTPLTAENKQWFNAEKFKLLKPTAYLINTARGGLIDHAALQAALDAGQLAGAALDVQPVEPPDLSQAPFNDPRVIVTPHAAFVSEESLQNLRSRVAQQVATLLTGGKPENIVNGVKVA</sequence>
<evidence type="ECO:0000259" key="5">
    <source>
        <dbReference type="Pfam" id="PF00389"/>
    </source>
</evidence>
<gene>
    <name evidence="7" type="primary">hprA_2</name>
    <name evidence="7" type="ORF">ETAA8_61630</name>
</gene>
<evidence type="ECO:0000313" key="7">
    <source>
        <dbReference type="EMBL" id="QDU31010.1"/>
    </source>
</evidence>
<reference evidence="7 8" key="1">
    <citation type="submission" date="2019-02" db="EMBL/GenBank/DDBJ databases">
        <title>Deep-cultivation of Planctomycetes and their phenomic and genomic characterization uncovers novel biology.</title>
        <authorList>
            <person name="Wiegand S."/>
            <person name="Jogler M."/>
            <person name="Boedeker C."/>
            <person name="Pinto D."/>
            <person name="Vollmers J."/>
            <person name="Rivas-Marin E."/>
            <person name="Kohn T."/>
            <person name="Peeters S.H."/>
            <person name="Heuer A."/>
            <person name="Rast P."/>
            <person name="Oberbeckmann S."/>
            <person name="Bunk B."/>
            <person name="Jeske O."/>
            <person name="Meyerdierks A."/>
            <person name="Storesund J.E."/>
            <person name="Kallscheuer N."/>
            <person name="Luecker S."/>
            <person name="Lage O.M."/>
            <person name="Pohl T."/>
            <person name="Merkel B.J."/>
            <person name="Hornburger P."/>
            <person name="Mueller R.-W."/>
            <person name="Bruemmer F."/>
            <person name="Labrenz M."/>
            <person name="Spormann A.M."/>
            <person name="Op den Camp H."/>
            <person name="Overmann J."/>
            <person name="Amann R."/>
            <person name="Jetten M.S.M."/>
            <person name="Mascher T."/>
            <person name="Medema M.H."/>
            <person name="Devos D.P."/>
            <person name="Kaster A.-K."/>
            <person name="Ovreas L."/>
            <person name="Rohde M."/>
            <person name="Galperin M.Y."/>
            <person name="Jogler C."/>
        </authorList>
    </citation>
    <scope>NUCLEOTIDE SEQUENCE [LARGE SCALE GENOMIC DNA]</scope>
    <source>
        <strain evidence="7 8">ETA_A8</strain>
    </source>
</reference>
<comment type="similarity">
    <text evidence="1 4">Belongs to the D-isomer specific 2-hydroxyacid dehydrogenase family.</text>
</comment>
<dbReference type="InterPro" id="IPR006139">
    <property type="entry name" value="D-isomer_2_OHA_DH_cat_dom"/>
</dbReference>
<dbReference type="PANTHER" id="PTHR43761:SF1">
    <property type="entry name" value="D-ISOMER SPECIFIC 2-HYDROXYACID DEHYDROGENASE CATALYTIC DOMAIN-CONTAINING PROTEIN-RELATED"/>
    <property type="match status" value="1"/>
</dbReference>
<dbReference type="GO" id="GO:0051287">
    <property type="term" value="F:NAD binding"/>
    <property type="evidence" value="ECO:0007669"/>
    <property type="project" value="InterPro"/>
</dbReference>
<accession>A0A517YLC4</accession>
<dbReference type="InterPro" id="IPR043322">
    <property type="entry name" value="CtBP"/>
</dbReference>
<dbReference type="PROSITE" id="PS00671">
    <property type="entry name" value="D_2_HYDROXYACID_DH_3"/>
    <property type="match status" value="1"/>
</dbReference>
<dbReference type="PANTHER" id="PTHR43761">
    <property type="entry name" value="D-ISOMER SPECIFIC 2-HYDROXYACID DEHYDROGENASE FAMILY PROTEIN (AFU_ORTHOLOGUE AFUA_1G13630)"/>
    <property type="match status" value="1"/>
</dbReference>
<dbReference type="InterPro" id="IPR036291">
    <property type="entry name" value="NAD(P)-bd_dom_sf"/>
</dbReference>
<name>A0A517YLC4_9BACT</name>
<dbReference type="GO" id="GO:0008465">
    <property type="term" value="F:hydroxypyruvate reductase (NADH) activity"/>
    <property type="evidence" value="ECO:0007669"/>
    <property type="project" value="UniProtKB-EC"/>
</dbReference>
<dbReference type="EC" id="1.1.1.29" evidence="7"/>
<dbReference type="Gene3D" id="3.40.50.720">
    <property type="entry name" value="NAD(P)-binding Rossmann-like Domain"/>
    <property type="match status" value="2"/>
</dbReference>
<proteinExistence type="inferred from homology"/>
<dbReference type="InterPro" id="IPR006140">
    <property type="entry name" value="D-isomer_DH_NAD-bd"/>
</dbReference>
<feature type="domain" description="D-isomer specific 2-hydroxyacid dehydrogenase catalytic" evidence="5">
    <location>
        <begin position="20"/>
        <end position="315"/>
    </location>
</feature>
<protein>
    <submittedName>
        <fullName evidence="7">Glycerate dehydrogenase</fullName>
        <ecNumber evidence="7">1.1.1.29</ecNumber>
    </submittedName>
</protein>
<organism evidence="7 8">
    <name type="scientific">Anatilimnocola aggregata</name>
    <dbReference type="NCBI Taxonomy" id="2528021"/>
    <lineage>
        <taxon>Bacteria</taxon>
        <taxon>Pseudomonadati</taxon>
        <taxon>Planctomycetota</taxon>
        <taxon>Planctomycetia</taxon>
        <taxon>Pirellulales</taxon>
        <taxon>Pirellulaceae</taxon>
        <taxon>Anatilimnocola</taxon>
    </lineage>
</organism>
<dbReference type="InterPro" id="IPR029752">
    <property type="entry name" value="D-isomer_DH_CS1"/>
</dbReference>